<feature type="transmembrane region" description="Helical" evidence="11">
    <location>
        <begin position="137"/>
        <end position="154"/>
    </location>
</feature>
<dbReference type="PANTHER" id="PTHR11048:SF28">
    <property type="entry name" value="4-HYDROXYBENZOATE POLYPRENYLTRANSFERASE, MITOCHONDRIAL"/>
    <property type="match status" value="1"/>
</dbReference>
<comment type="pathway">
    <text evidence="11">Cofactor biosynthesis; ubiquinone biosynthesis.</text>
</comment>
<accession>A0A2N3KZ55</accession>
<evidence type="ECO:0000256" key="8">
    <source>
        <dbReference type="ARBA" id="ARBA00022692"/>
    </source>
</evidence>
<dbReference type="OrthoDB" id="9782418at2"/>
<keyword evidence="7 11" id="KW-0831">Ubiquinone biosynthesis</keyword>
<keyword evidence="5 11" id="KW-0997">Cell inner membrane</keyword>
<dbReference type="Gene3D" id="1.20.120.1780">
    <property type="entry name" value="UbiA prenyltransferase"/>
    <property type="match status" value="1"/>
</dbReference>
<evidence type="ECO:0000256" key="2">
    <source>
        <dbReference type="ARBA" id="ARBA00004141"/>
    </source>
</evidence>
<dbReference type="HAMAP" id="MF_01635">
    <property type="entry name" value="UbiA"/>
    <property type="match status" value="1"/>
</dbReference>
<name>A0A2N3KZ55_9PROT</name>
<dbReference type="EMBL" id="NWTK01000001">
    <property type="protein sequence ID" value="PKR55823.1"/>
    <property type="molecule type" value="Genomic_DNA"/>
</dbReference>
<keyword evidence="9 11" id="KW-1133">Transmembrane helix</keyword>
<evidence type="ECO:0000313" key="13">
    <source>
        <dbReference type="EMBL" id="PKR55823.1"/>
    </source>
</evidence>
<keyword evidence="8 11" id="KW-0812">Transmembrane</keyword>
<dbReference type="CDD" id="cd13959">
    <property type="entry name" value="PT_UbiA_COQ2"/>
    <property type="match status" value="1"/>
</dbReference>
<dbReference type="InterPro" id="IPR044878">
    <property type="entry name" value="UbiA_sf"/>
</dbReference>
<feature type="transmembrane region" description="Helical" evidence="11">
    <location>
        <begin position="294"/>
        <end position="312"/>
    </location>
</feature>
<dbReference type="Pfam" id="PF01040">
    <property type="entry name" value="UbiA"/>
    <property type="match status" value="1"/>
</dbReference>
<dbReference type="Gene3D" id="1.10.357.140">
    <property type="entry name" value="UbiA prenyltransferase"/>
    <property type="match status" value="1"/>
</dbReference>
<evidence type="ECO:0000256" key="12">
    <source>
        <dbReference type="NCBIfam" id="TIGR01474"/>
    </source>
</evidence>
<feature type="transmembrane region" description="Helical" evidence="11">
    <location>
        <begin position="110"/>
        <end position="131"/>
    </location>
</feature>
<dbReference type="FunFam" id="1.20.120.1780:FF:000001">
    <property type="entry name" value="4-hydroxybenzoate octaprenyltransferase"/>
    <property type="match status" value="1"/>
</dbReference>
<dbReference type="GO" id="GO:0006744">
    <property type="term" value="P:ubiquinone biosynthetic process"/>
    <property type="evidence" value="ECO:0007669"/>
    <property type="project" value="UniProtKB-UniRule"/>
</dbReference>
<comment type="catalytic activity">
    <reaction evidence="11">
        <text>all-trans-octaprenyl diphosphate + 4-hydroxybenzoate = 4-hydroxy-3-(all-trans-octaprenyl)benzoate + diphosphate</text>
        <dbReference type="Rhea" id="RHEA:27782"/>
        <dbReference type="ChEBI" id="CHEBI:1617"/>
        <dbReference type="ChEBI" id="CHEBI:17879"/>
        <dbReference type="ChEBI" id="CHEBI:33019"/>
        <dbReference type="ChEBI" id="CHEBI:57711"/>
        <dbReference type="EC" id="2.5.1.39"/>
    </reaction>
</comment>
<dbReference type="InterPro" id="IPR006370">
    <property type="entry name" value="HB_polyprenyltransferase-like"/>
</dbReference>
<keyword evidence="6 11" id="KW-0808">Transferase</keyword>
<protein>
    <recommendedName>
        <fullName evidence="11 12">4-hydroxybenzoate octaprenyltransferase</fullName>
        <ecNumber evidence="11 12">2.5.1.39</ecNumber>
    </recommendedName>
    <alternativeName>
        <fullName evidence="11">4-HB polyprenyltransferase</fullName>
    </alternativeName>
</protein>
<evidence type="ECO:0000256" key="3">
    <source>
        <dbReference type="ARBA" id="ARBA00005985"/>
    </source>
</evidence>
<evidence type="ECO:0000256" key="7">
    <source>
        <dbReference type="ARBA" id="ARBA00022688"/>
    </source>
</evidence>
<dbReference type="AlphaFoldDB" id="A0A2N3KZ55"/>
<evidence type="ECO:0000313" key="14">
    <source>
        <dbReference type="Proteomes" id="UP000233597"/>
    </source>
</evidence>
<reference evidence="13 14" key="1">
    <citation type="submission" date="2017-09" db="EMBL/GenBank/DDBJ databases">
        <title>Biodiversity and function of Thalassospira species in the particle-attached aromatic-hydrocarbon-degrading consortia from the surface seawater of the South China Sea.</title>
        <authorList>
            <person name="Dong C."/>
            <person name="Liu R."/>
            <person name="Shao Z."/>
        </authorList>
    </citation>
    <scope>NUCLEOTIDE SEQUENCE [LARGE SCALE GENOMIC DNA]</scope>
    <source>
        <strain evidence="13 14">CSC1P2</strain>
    </source>
</reference>
<sequence>MAQVNQPLNRTKNDMPADGWVDRYMPEPVRPYLKLARMDRPIGTWLVLLPCWWSTAMASDGAPDWTMFVLFAIGALVMRGAGCVVNDLADRNFDGKVERTATRPIPSGQVKIWQAFAFLGLLLLIGLAVLVQFRIEAIIVGICSLPLVFTYPFMKRITYWPQAFLGLTFNWGAFVGWAAVTGTIAPAAVAMYIGGIFWTLGYDTIYAHQDKDDDIKIGVKSLALRLGDATPQWALGFYCVTASMLAIAGGLAGLHWVYFPLLALTCLHLVWQVKTVDLNDAANCLKRFKSNRDFALLVTASIIIANVVGHGGTF</sequence>
<comment type="cofactor">
    <cofactor evidence="1 11">
        <name>Mg(2+)</name>
        <dbReference type="ChEBI" id="CHEBI:18420"/>
    </cofactor>
</comment>
<evidence type="ECO:0000256" key="6">
    <source>
        <dbReference type="ARBA" id="ARBA00022679"/>
    </source>
</evidence>
<dbReference type="InterPro" id="IPR030470">
    <property type="entry name" value="UbiA_prenylTrfase_CS"/>
</dbReference>
<keyword evidence="11" id="KW-0460">Magnesium</keyword>
<feature type="transmembrane region" description="Helical" evidence="11">
    <location>
        <begin position="174"/>
        <end position="198"/>
    </location>
</feature>
<gene>
    <name evidence="11" type="primary">ubiA</name>
    <name evidence="13" type="ORF">COO20_00950</name>
</gene>
<dbReference type="GO" id="GO:0005886">
    <property type="term" value="C:plasma membrane"/>
    <property type="evidence" value="ECO:0007669"/>
    <property type="project" value="UniProtKB-SubCell"/>
</dbReference>
<evidence type="ECO:0000256" key="5">
    <source>
        <dbReference type="ARBA" id="ARBA00022519"/>
    </source>
</evidence>
<comment type="function">
    <text evidence="11">Catalyzes the prenylation of para-hydroxybenzoate (PHB) with an all-trans polyprenyl group. Mediates the second step in the final reaction sequence of ubiquinone-8 (UQ-8) biosynthesis, which is the condensation of the polyisoprenoid side chain with PHB, generating the first membrane-bound Q intermediate 3-octaprenyl-4-hydroxybenzoate.</text>
</comment>
<dbReference type="GO" id="GO:0008412">
    <property type="term" value="F:4-hydroxybenzoate polyprenyltransferase activity"/>
    <property type="evidence" value="ECO:0007669"/>
    <property type="project" value="UniProtKB-UniRule"/>
</dbReference>
<dbReference type="FunFam" id="1.10.357.140:FF:000003">
    <property type="entry name" value="4-hydroxybenzoate polyprenyltransferase, mitochondrial"/>
    <property type="match status" value="1"/>
</dbReference>
<comment type="caution">
    <text evidence="13">The sequence shown here is derived from an EMBL/GenBank/DDBJ whole genome shotgun (WGS) entry which is preliminary data.</text>
</comment>
<comment type="similarity">
    <text evidence="3 11">Belongs to the UbiA prenyltransferase family.</text>
</comment>
<feature type="transmembrane region" description="Helical" evidence="11">
    <location>
        <begin position="65"/>
        <end position="89"/>
    </location>
</feature>
<comment type="subcellular location">
    <subcellularLocation>
        <location evidence="11">Cell inner membrane</location>
        <topology evidence="11">Multi-pass membrane protein</topology>
    </subcellularLocation>
    <subcellularLocation>
        <location evidence="2">Membrane</location>
        <topology evidence="2">Multi-pass membrane protein</topology>
    </subcellularLocation>
</comment>
<dbReference type="InterPro" id="IPR039653">
    <property type="entry name" value="Prenyltransferase"/>
</dbReference>
<dbReference type="PROSITE" id="PS00943">
    <property type="entry name" value="UBIA"/>
    <property type="match status" value="1"/>
</dbReference>
<proteinExistence type="inferred from homology"/>
<keyword evidence="10 11" id="KW-0472">Membrane</keyword>
<dbReference type="NCBIfam" id="TIGR01474">
    <property type="entry name" value="ubiA_proteo"/>
    <property type="match status" value="1"/>
</dbReference>
<dbReference type="PANTHER" id="PTHR11048">
    <property type="entry name" value="PRENYLTRANSFERASES"/>
    <property type="match status" value="1"/>
</dbReference>
<keyword evidence="4 11" id="KW-1003">Cell membrane</keyword>
<feature type="transmembrane region" description="Helical" evidence="11">
    <location>
        <begin position="235"/>
        <end position="259"/>
    </location>
</feature>
<dbReference type="UniPathway" id="UPA00232"/>
<organism evidence="13 14">
    <name type="scientific">Thalassospira marina</name>
    <dbReference type="NCBI Taxonomy" id="2048283"/>
    <lineage>
        <taxon>Bacteria</taxon>
        <taxon>Pseudomonadati</taxon>
        <taxon>Pseudomonadota</taxon>
        <taxon>Alphaproteobacteria</taxon>
        <taxon>Rhodospirillales</taxon>
        <taxon>Thalassospiraceae</taxon>
        <taxon>Thalassospira</taxon>
    </lineage>
</organism>
<evidence type="ECO:0000256" key="1">
    <source>
        <dbReference type="ARBA" id="ARBA00001946"/>
    </source>
</evidence>
<dbReference type="InterPro" id="IPR000537">
    <property type="entry name" value="UbiA_prenyltransferase"/>
</dbReference>
<dbReference type="EC" id="2.5.1.39" evidence="11 12"/>
<evidence type="ECO:0000256" key="10">
    <source>
        <dbReference type="ARBA" id="ARBA00023136"/>
    </source>
</evidence>
<dbReference type="Proteomes" id="UP000233597">
    <property type="component" value="Unassembled WGS sequence"/>
</dbReference>
<evidence type="ECO:0000256" key="9">
    <source>
        <dbReference type="ARBA" id="ARBA00022989"/>
    </source>
</evidence>
<evidence type="ECO:0000256" key="4">
    <source>
        <dbReference type="ARBA" id="ARBA00022475"/>
    </source>
</evidence>
<evidence type="ECO:0000256" key="11">
    <source>
        <dbReference type="HAMAP-Rule" id="MF_01635"/>
    </source>
</evidence>